<reference evidence="1" key="1">
    <citation type="submission" date="2021-01" db="EMBL/GenBank/DDBJ databases">
        <title>Modified the classification status of verrucomicrobia.</title>
        <authorList>
            <person name="Feng X."/>
        </authorList>
    </citation>
    <scope>NUCLEOTIDE SEQUENCE</scope>
    <source>
        <strain evidence="1">KCTC 12986</strain>
    </source>
</reference>
<dbReference type="CDD" id="cd07820">
    <property type="entry name" value="SRPBCC_3"/>
    <property type="match status" value="1"/>
</dbReference>
<proteinExistence type="predicted"/>
<keyword evidence="2" id="KW-1185">Reference proteome</keyword>
<dbReference type="InterPro" id="IPR023393">
    <property type="entry name" value="START-like_dom_sf"/>
</dbReference>
<gene>
    <name evidence="1" type="ORF">JIN78_08200</name>
</gene>
<dbReference type="AlphaFoldDB" id="A0A934RS63"/>
<accession>A0A934RS63</accession>
<evidence type="ECO:0000313" key="2">
    <source>
        <dbReference type="Proteomes" id="UP000604083"/>
    </source>
</evidence>
<comment type="caution">
    <text evidence="1">The sequence shown here is derived from an EMBL/GenBank/DDBJ whole genome shotgun (WGS) entry which is preliminary data.</text>
</comment>
<dbReference type="RefSeq" id="WP_377173921.1">
    <property type="nucleotide sequence ID" value="NZ_JBHUJA010000011.1"/>
</dbReference>
<protein>
    <submittedName>
        <fullName evidence="1">SRPBCC family protein</fullName>
    </submittedName>
</protein>
<name>A0A934RS63_9BACT</name>
<dbReference type="EMBL" id="JAENIO010000017">
    <property type="protein sequence ID" value="MBK1834039.1"/>
    <property type="molecule type" value="Genomic_DNA"/>
</dbReference>
<sequence>MGDLADMEQLAQEQFLPLSRREAWEFFRRPANLDKITPEEFRLETLTGPSEVYAGAILVHRLRLPPGLPLSWVTEITVVEEERAFVDQQRFGPFAFWHHRHSLHDAPGGTLVRDLVHWRLPLEPLSKPLNPLFIRPRLERLFAGRRERLAQLFPSPQ</sequence>
<dbReference type="SUPFAM" id="SSF55961">
    <property type="entry name" value="Bet v1-like"/>
    <property type="match status" value="1"/>
</dbReference>
<evidence type="ECO:0000313" key="1">
    <source>
        <dbReference type="EMBL" id="MBK1834039.1"/>
    </source>
</evidence>
<organism evidence="1 2">
    <name type="scientific">Roseibacillus ishigakijimensis</name>
    <dbReference type="NCBI Taxonomy" id="454146"/>
    <lineage>
        <taxon>Bacteria</taxon>
        <taxon>Pseudomonadati</taxon>
        <taxon>Verrucomicrobiota</taxon>
        <taxon>Verrucomicrobiia</taxon>
        <taxon>Verrucomicrobiales</taxon>
        <taxon>Verrucomicrobiaceae</taxon>
        <taxon>Roseibacillus</taxon>
    </lineage>
</organism>
<dbReference type="Proteomes" id="UP000604083">
    <property type="component" value="Unassembled WGS sequence"/>
</dbReference>
<dbReference type="Gene3D" id="3.30.530.20">
    <property type="match status" value="1"/>
</dbReference>